<dbReference type="Proteomes" id="UP001057452">
    <property type="component" value="Chromosome 6"/>
</dbReference>
<organism evidence="1 2">
    <name type="scientific">Chaenocephalus aceratus</name>
    <name type="common">Blackfin icefish</name>
    <name type="synonym">Chaenichthys aceratus</name>
    <dbReference type="NCBI Taxonomy" id="36190"/>
    <lineage>
        <taxon>Eukaryota</taxon>
        <taxon>Metazoa</taxon>
        <taxon>Chordata</taxon>
        <taxon>Craniata</taxon>
        <taxon>Vertebrata</taxon>
        <taxon>Euteleostomi</taxon>
        <taxon>Actinopterygii</taxon>
        <taxon>Neopterygii</taxon>
        <taxon>Teleostei</taxon>
        <taxon>Neoteleostei</taxon>
        <taxon>Acanthomorphata</taxon>
        <taxon>Eupercaria</taxon>
        <taxon>Perciformes</taxon>
        <taxon>Notothenioidei</taxon>
        <taxon>Channichthyidae</taxon>
        <taxon>Chaenocephalus</taxon>
    </lineage>
</organism>
<gene>
    <name evidence="1" type="ORF">KUCAC02_021780</name>
</gene>
<evidence type="ECO:0000313" key="1">
    <source>
        <dbReference type="EMBL" id="KAI4826133.1"/>
    </source>
</evidence>
<evidence type="ECO:0000313" key="2">
    <source>
        <dbReference type="Proteomes" id="UP001057452"/>
    </source>
</evidence>
<reference evidence="1" key="1">
    <citation type="submission" date="2022-05" db="EMBL/GenBank/DDBJ databases">
        <title>Chromosome-level genome of Chaenocephalus aceratus.</title>
        <authorList>
            <person name="Park H."/>
        </authorList>
    </citation>
    <scope>NUCLEOTIDE SEQUENCE</scope>
    <source>
        <strain evidence="1">KU_202001</strain>
    </source>
</reference>
<sequence>MNPLMEEEVPVRCGCADFIVPPWKLLDKFDLFPVKSEEVFHIARHQDAGPRGSAGRDVLKGLENSLHSHLQHREARG</sequence>
<proteinExistence type="predicted"/>
<dbReference type="EMBL" id="CM043790">
    <property type="protein sequence ID" value="KAI4826133.1"/>
    <property type="molecule type" value="Genomic_DNA"/>
</dbReference>
<protein>
    <submittedName>
        <fullName evidence="1">Uncharacterized protein</fullName>
    </submittedName>
</protein>
<keyword evidence="2" id="KW-1185">Reference proteome</keyword>
<accession>A0ACB9XIH8</accession>
<name>A0ACB9XIH8_CHAAC</name>
<comment type="caution">
    <text evidence="1">The sequence shown here is derived from an EMBL/GenBank/DDBJ whole genome shotgun (WGS) entry which is preliminary data.</text>
</comment>